<protein>
    <recommendedName>
        <fullName evidence="1">TraC-like domain-containing protein</fullName>
    </recommendedName>
</protein>
<gene>
    <name evidence="2" type="ORF">UX39_C0008G0030</name>
</gene>
<proteinExistence type="predicted"/>
<dbReference type="Proteomes" id="UP000034175">
    <property type="component" value="Unassembled WGS sequence"/>
</dbReference>
<evidence type="ECO:0000313" key="3">
    <source>
        <dbReference type="Proteomes" id="UP000034175"/>
    </source>
</evidence>
<accession>A0A0G1P1R8</accession>
<dbReference type="EMBL" id="LCMA01000008">
    <property type="protein sequence ID" value="KKU26567.1"/>
    <property type="molecule type" value="Genomic_DNA"/>
</dbReference>
<feature type="domain" description="TraC-like" evidence="1">
    <location>
        <begin position="19"/>
        <end position="201"/>
    </location>
</feature>
<dbReference type="InterPro" id="IPR058596">
    <property type="entry name" value="TraC-like_dom"/>
</dbReference>
<reference evidence="2 3" key="1">
    <citation type="journal article" date="2015" name="Nature">
        <title>rRNA introns, odd ribosomes, and small enigmatic genomes across a large radiation of phyla.</title>
        <authorList>
            <person name="Brown C.T."/>
            <person name="Hug L.A."/>
            <person name="Thomas B.C."/>
            <person name="Sharon I."/>
            <person name="Castelle C.J."/>
            <person name="Singh A."/>
            <person name="Wilkins M.J."/>
            <person name="Williams K.H."/>
            <person name="Banfield J.F."/>
        </authorList>
    </citation>
    <scope>NUCLEOTIDE SEQUENCE [LARGE SCALE GENOMIC DNA]</scope>
</reference>
<evidence type="ECO:0000313" key="2">
    <source>
        <dbReference type="EMBL" id="KKU26567.1"/>
    </source>
</evidence>
<sequence length="215" mass="24588">MASTPKATQEFVPIKEVRDGIIVLRDGGFRAALMTSSLNFALKSEDNQNAIISQFQNFLNSLDFSIQLFIESRKLDIRPYIALLEERHKEQPSDLMKVQTREYIEFIKSFTESANIMTKTFFVIVPYSPAPLQGRGGVVDMAGKFLTHKEAEEKQEKKQDIFEEHRSQLLQRLSVVEQGLVRCGIRAVQLGTEEVVELFYKIFNPGDMNKPVQIN</sequence>
<name>A0A0G1P1R8_9BACT</name>
<evidence type="ECO:0000259" key="1">
    <source>
        <dbReference type="Pfam" id="PF26593"/>
    </source>
</evidence>
<organism evidence="2 3">
    <name type="scientific">Candidatus Magasanikbacteria bacterium GW2011_GWA2_46_17</name>
    <dbReference type="NCBI Taxonomy" id="1619042"/>
    <lineage>
        <taxon>Bacteria</taxon>
        <taxon>Candidatus Magasanikiibacteriota</taxon>
    </lineage>
</organism>
<dbReference type="AlphaFoldDB" id="A0A0G1P1R8"/>
<comment type="caution">
    <text evidence="2">The sequence shown here is derived from an EMBL/GenBank/DDBJ whole genome shotgun (WGS) entry which is preliminary data.</text>
</comment>
<dbReference type="Pfam" id="PF26593">
    <property type="entry name" value="TraC-like"/>
    <property type="match status" value="1"/>
</dbReference>